<evidence type="ECO:0000313" key="2">
    <source>
        <dbReference type="Proteomes" id="UP000789739"/>
    </source>
</evidence>
<proteinExistence type="predicted"/>
<dbReference type="AlphaFoldDB" id="A0A9N8VKT6"/>
<protein>
    <submittedName>
        <fullName evidence="1">2434_t:CDS:1</fullName>
    </submittedName>
</protein>
<accession>A0A9N8VKT6</accession>
<gene>
    <name evidence="1" type="ORF">PBRASI_LOCUS471</name>
</gene>
<evidence type="ECO:0000313" key="1">
    <source>
        <dbReference type="EMBL" id="CAG8458935.1"/>
    </source>
</evidence>
<dbReference type="Proteomes" id="UP000789739">
    <property type="component" value="Unassembled WGS sequence"/>
</dbReference>
<dbReference type="OrthoDB" id="10393906at2759"/>
<sequence length="96" mass="10920">MSTTRAPHALDYDSYHYFAVTLFSVSSLENLISNLPDKIDYVGQIGELKDAILVKCEKSDVDIEETRRTLKTISGVENVEHQCLADWDENWNVVNT</sequence>
<comment type="caution">
    <text evidence="1">The sequence shown here is derived from an EMBL/GenBank/DDBJ whole genome shotgun (WGS) entry which is preliminary data.</text>
</comment>
<reference evidence="1" key="1">
    <citation type="submission" date="2021-06" db="EMBL/GenBank/DDBJ databases">
        <authorList>
            <person name="Kallberg Y."/>
            <person name="Tangrot J."/>
            <person name="Rosling A."/>
        </authorList>
    </citation>
    <scope>NUCLEOTIDE SEQUENCE</scope>
    <source>
        <strain evidence="1">BR232B</strain>
    </source>
</reference>
<organism evidence="1 2">
    <name type="scientific">Paraglomus brasilianum</name>
    <dbReference type="NCBI Taxonomy" id="144538"/>
    <lineage>
        <taxon>Eukaryota</taxon>
        <taxon>Fungi</taxon>
        <taxon>Fungi incertae sedis</taxon>
        <taxon>Mucoromycota</taxon>
        <taxon>Glomeromycotina</taxon>
        <taxon>Glomeromycetes</taxon>
        <taxon>Paraglomerales</taxon>
        <taxon>Paraglomeraceae</taxon>
        <taxon>Paraglomus</taxon>
    </lineage>
</organism>
<name>A0A9N8VKT6_9GLOM</name>
<dbReference type="EMBL" id="CAJVPI010000023">
    <property type="protein sequence ID" value="CAG8458935.1"/>
    <property type="molecule type" value="Genomic_DNA"/>
</dbReference>
<keyword evidence="2" id="KW-1185">Reference proteome</keyword>